<dbReference type="AlphaFoldDB" id="A0A2G8RA19"/>
<keyword evidence="2" id="KW-1185">Reference proteome</keyword>
<proteinExistence type="predicted"/>
<dbReference type="Proteomes" id="UP000231259">
    <property type="component" value="Unassembled WGS sequence"/>
</dbReference>
<name>A0A2G8RA19_9RHOB</name>
<accession>A0A2G8RA19</accession>
<comment type="caution">
    <text evidence="1">The sequence shown here is derived from an EMBL/GenBank/DDBJ whole genome shotgun (WGS) entry which is preliminary data.</text>
</comment>
<organism evidence="1 2">
    <name type="scientific">Puniceibacterium antarcticum</name>
    <dbReference type="NCBI Taxonomy" id="1206336"/>
    <lineage>
        <taxon>Bacteria</taxon>
        <taxon>Pseudomonadati</taxon>
        <taxon>Pseudomonadota</taxon>
        <taxon>Alphaproteobacteria</taxon>
        <taxon>Rhodobacterales</taxon>
        <taxon>Paracoccaceae</taxon>
        <taxon>Puniceibacterium</taxon>
    </lineage>
</organism>
<protein>
    <submittedName>
        <fullName evidence="1">Uncharacterized protein</fullName>
    </submittedName>
</protein>
<sequence>MLGTIALFLSFILLLLLHGIDCDYLLDIEL</sequence>
<evidence type="ECO:0000313" key="2">
    <source>
        <dbReference type="Proteomes" id="UP000231259"/>
    </source>
</evidence>
<reference evidence="1 2" key="1">
    <citation type="submission" date="2013-09" db="EMBL/GenBank/DDBJ databases">
        <title>Genome sequencing of Phaeobacter antarcticus sp. nov. SM1211.</title>
        <authorList>
            <person name="Zhang X.-Y."/>
            <person name="Liu C."/>
            <person name="Chen X.-L."/>
            <person name="Xie B.-B."/>
            <person name="Qin Q.-L."/>
            <person name="Rong J.-C."/>
            <person name="Zhang Y.-Z."/>
        </authorList>
    </citation>
    <scope>NUCLEOTIDE SEQUENCE [LARGE SCALE GENOMIC DNA]</scope>
    <source>
        <strain evidence="1 2">SM1211</strain>
    </source>
</reference>
<gene>
    <name evidence="1" type="ORF">P775_22070</name>
</gene>
<evidence type="ECO:0000313" key="1">
    <source>
        <dbReference type="EMBL" id="PIL17978.1"/>
    </source>
</evidence>
<dbReference type="EMBL" id="AWWI01000142">
    <property type="protein sequence ID" value="PIL17978.1"/>
    <property type="molecule type" value="Genomic_DNA"/>
</dbReference>